<dbReference type="GO" id="GO:0016746">
    <property type="term" value="F:acyltransferase activity"/>
    <property type="evidence" value="ECO:0007669"/>
    <property type="project" value="UniProtKB-KW"/>
</dbReference>
<protein>
    <submittedName>
        <fullName evidence="2">N-acetyltransferase</fullName>
        <ecNumber evidence="2">2.3.1.-</ecNumber>
    </submittedName>
</protein>
<dbReference type="Proteomes" id="UP001377804">
    <property type="component" value="Unassembled WGS sequence"/>
</dbReference>
<dbReference type="EMBL" id="JAWMWG010000001">
    <property type="protein sequence ID" value="MEJ6348598.1"/>
    <property type="molecule type" value="Genomic_DNA"/>
</dbReference>
<dbReference type="RefSeq" id="WP_339969926.1">
    <property type="nucleotide sequence ID" value="NZ_JAWMWG010000001.1"/>
</dbReference>
<evidence type="ECO:0000313" key="3">
    <source>
        <dbReference type="Proteomes" id="UP001377804"/>
    </source>
</evidence>
<name>A0ABU8SGU5_9LACO</name>
<dbReference type="InterPro" id="IPR016181">
    <property type="entry name" value="Acyl_CoA_acyltransferase"/>
</dbReference>
<feature type="domain" description="N-acetyltransferase" evidence="1">
    <location>
        <begin position="1"/>
        <end position="156"/>
    </location>
</feature>
<dbReference type="InterPro" id="IPR000182">
    <property type="entry name" value="GNAT_dom"/>
</dbReference>
<proteinExistence type="predicted"/>
<keyword evidence="2" id="KW-0012">Acyltransferase</keyword>
<reference evidence="2 3" key="1">
    <citation type="submission" date="2023-10" db="EMBL/GenBank/DDBJ databases">
        <title>Holzapfeliella saturejae sp. nov. isolated from Satureja montana flowers.</title>
        <authorList>
            <person name="Alcantara C."/>
            <person name="Zuniga M."/>
            <person name="Landete J.M."/>
            <person name="Monedero V."/>
        </authorList>
    </citation>
    <scope>NUCLEOTIDE SEQUENCE [LARGE SCALE GENOMIC DNA]</scope>
    <source>
        <strain evidence="2 3">He02</strain>
    </source>
</reference>
<dbReference type="SUPFAM" id="SSF55729">
    <property type="entry name" value="Acyl-CoA N-acyltransferases (Nat)"/>
    <property type="match status" value="1"/>
</dbReference>
<dbReference type="EC" id="2.3.1.-" evidence="2"/>
<dbReference type="CDD" id="cd04301">
    <property type="entry name" value="NAT_SF"/>
    <property type="match status" value="1"/>
</dbReference>
<gene>
    <name evidence="2" type="ORF">R4Y45_05075</name>
</gene>
<dbReference type="PROSITE" id="PS51186">
    <property type="entry name" value="GNAT"/>
    <property type="match status" value="1"/>
</dbReference>
<organism evidence="2 3">
    <name type="scientific">Holzapfeliella saturejae</name>
    <dbReference type="NCBI Taxonomy" id="3082953"/>
    <lineage>
        <taxon>Bacteria</taxon>
        <taxon>Bacillati</taxon>
        <taxon>Bacillota</taxon>
        <taxon>Bacilli</taxon>
        <taxon>Lactobacillales</taxon>
        <taxon>Lactobacillaceae</taxon>
        <taxon>Holzapfeliella</taxon>
    </lineage>
</organism>
<evidence type="ECO:0000313" key="2">
    <source>
        <dbReference type="EMBL" id="MEJ6348598.1"/>
    </source>
</evidence>
<dbReference type="Gene3D" id="3.40.630.30">
    <property type="match status" value="1"/>
</dbReference>
<keyword evidence="2" id="KW-0808">Transferase</keyword>
<accession>A0ABU8SGU5</accession>
<dbReference type="Pfam" id="PF13527">
    <property type="entry name" value="Acetyltransf_9"/>
    <property type="match status" value="1"/>
</dbReference>
<comment type="caution">
    <text evidence="2">The sequence shown here is derived from an EMBL/GenBank/DDBJ whole genome shotgun (WGS) entry which is preliminary data.</text>
</comment>
<keyword evidence="3" id="KW-1185">Reference proteome</keyword>
<evidence type="ECO:0000259" key="1">
    <source>
        <dbReference type="PROSITE" id="PS51186"/>
    </source>
</evidence>
<sequence>MIIRTIKPQDYKAVDQLIRTVFTQTEFGYGEEAELVDKIRASKEDYISELEIVATQDNDIIGHGLLSKVNIQTNQNSLTGLVLAPIEVALNYQKSGVGKEMMQVLESRAKELNYPYISILGHPSYYAKFGYVPAKQYGVKPPFEVPEDAFLIKPLSDGALTGVEGTLRYSAAFS</sequence>